<evidence type="ECO:0000313" key="3">
    <source>
        <dbReference type="Proteomes" id="UP000727407"/>
    </source>
</evidence>
<dbReference type="SMART" id="SM01361">
    <property type="entry name" value="A2M_recep"/>
    <property type="match status" value="1"/>
</dbReference>
<proteinExistence type="predicted"/>
<evidence type="ECO:0000259" key="1">
    <source>
        <dbReference type="SMART" id="SM01361"/>
    </source>
</evidence>
<feature type="non-terminal residue" evidence="2">
    <location>
        <position position="1"/>
    </location>
</feature>
<dbReference type="Gene3D" id="1.50.10.20">
    <property type="match status" value="1"/>
</dbReference>
<dbReference type="Pfam" id="PF07678">
    <property type="entry name" value="TED_complement"/>
    <property type="match status" value="1"/>
</dbReference>
<dbReference type="InterPro" id="IPR011626">
    <property type="entry name" value="Alpha-macroglobulin_TED"/>
</dbReference>
<dbReference type="GO" id="GO:0005615">
    <property type="term" value="C:extracellular space"/>
    <property type="evidence" value="ECO:0007669"/>
    <property type="project" value="InterPro"/>
</dbReference>
<sequence length="403" mass="43935">LTAFVMKSFGNAKRYIFVDQLVVDQAKVWLGQQQQKNGCFASVGQLIHTDMEGGVEDEVTLSSYIAAAMLELNYTVTDPVVKQSLVCLRSAYSKVSSTYSKALLFYTFTLAGDQKMRKALMMDLDSSAIVSGQGRHWSRTNNGSVTDSLEVEITSYVLLGLMSGPQLAGFDLSYSAIIVRWLSQQQNAFGGFASTQDTVVALQALAKYSLATYSPQGVVTVTVTSPSGLKNTFNITQSNRLLYQETRLRDASGDYSISAEGKGCVYVQFSLQYNIPPPPPPPFSSFSLSASASGNCSGPNPTLNLTVSVMYTGQRSETNMVIISVKLLSGFSVDETSVKLLNGNKNSTAGSVKRVDQADGEVNIYLNQLANRNLLKYSLVLMQDFTVQNLKPGIVKVYDYYET</sequence>
<dbReference type="EMBL" id="QNUK01000615">
    <property type="protein sequence ID" value="KAF5891092.1"/>
    <property type="molecule type" value="Genomic_DNA"/>
</dbReference>
<dbReference type="InterPro" id="IPR036595">
    <property type="entry name" value="A-macroglobulin_rcpt-bd_sf"/>
</dbReference>
<comment type="caution">
    <text evidence="2">The sequence shown here is derived from an EMBL/GenBank/DDBJ whole genome shotgun (WGS) entry which is preliminary data.</text>
</comment>
<protein>
    <submittedName>
        <fullName evidence="2">Alpha-2-macroglobulin-like protein 1</fullName>
    </submittedName>
</protein>
<dbReference type="SUPFAM" id="SSF49410">
    <property type="entry name" value="Alpha-macroglobulin receptor domain"/>
    <property type="match status" value="1"/>
</dbReference>
<dbReference type="AlphaFoldDB" id="A0A8J4WU61"/>
<gene>
    <name evidence="2" type="ORF">DAT39_019203</name>
</gene>
<feature type="non-terminal residue" evidence="2">
    <location>
        <position position="403"/>
    </location>
</feature>
<evidence type="ECO:0000313" key="2">
    <source>
        <dbReference type="EMBL" id="KAF5891092.1"/>
    </source>
</evidence>
<reference evidence="2" key="1">
    <citation type="submission" date="2020-07" db="EMBL/GenBank/DDBJ databases">
        <title>Clarias magur genome sequencing, assembly and annotation.</title>
        <authorList>
            <person name="Kushwaha B."/>
            <person name="Kumar R."/>
            <person name="Das P."/>
            <person name="Joshi C.G."/>
            <person name="Kumar D."/>
            <person name="Nagpure N.S."/>
            <person name="Pandey M."/>
            <person name="Agarwal S."/>
            <person name="Srivastava S."/>
            <person name="Singh M."/>
            <person name="Sahoo L."/>
            <person name="Jayasankar P."/>
            <person name="Meher P.K."/>
            <person name="Koringa P.G."/>
            <person name="Iquebal M.A."/>
            <person name="Das S.P."/>
            <person name="Bit A."/>
            <person name="Patnaik S."/>
            <person name="Patel N."/>
            <person name="Shah T.M."/>
            <person name="Hinsu A."/>
            <person name="Jena J.K."/>
        </authorList>
    </citation>
    <scope>NUCLEOTIDE SEQUENCE</scope>
    <source>
        <strain evidence="2">CIFAMagur01</strain>
        <tissue evidence="2">Testis</tissue>
    </source>
</reference>
<dbReference type="Gene3D" id="2.60.40.690">
    <property type="entry name" value="Alpha-macroglobulin, receptor-binding domain"/>
    <property type="match status" value="1"/>
</dbReference>
<accession>A0A8J4WU61</accession>
<feature type="domain" description="Alpha-macroglobulin receptor-binding" evidence="1">
    <location>
        <begin position="318"/>
        <end position="402"/>
    </location>
</feature>
<dbReference type="InterPro" id="IPR050473">
    <property type="entry name" value="A2M/Complement_sys"/>
</dbReference>
<dbReference type="SUPFAM" id="SSF48239">
    <property type="entry name" value="Terpenoid cyclases/Protein prenyltransferases"/>
    <property type="match status" value="1"/>
</dbReference>
<keyword evidence="3" id="KW-1185">Reference proteome</keyword>
<dbReference type="InterPro" id="IPR008930">
    <property type="entry name" value="Terpenoid_cyclase/PrenylTrfase"/>
</dbReference>
<organism evidence="2 3">
    <name type="scientific">Clarias magur</name>
    <name type="common">Asian catfish</name>
    <name type="synonym">Macropteronotus magur</name>
    <dbReference type="NCBI Taxonomy" id="1594786"/>
    <lineage>
        <taxon>Eukaryota</taxon>
        <taxon>Metazoa</taxon>
        <taxon>Chordata</taxon>
        <taxon>Craniata</taxon>
        <taxon>Vertebrata</taxon>
        <taxon>Euteleostomi</taxon>
        <taxon>Actinopterygii</taxon>
        <taxon>Neopterygii</taxon>
        <taxon>Teleostei</taxon>
        <taxon>Ostariophysi</taxon>
        <taxon>Siluriformes</taxon>
        <taxon>Clariidae</taxon>
        <taxon>Clarias</taxon>
    </lineage>
</organism>
<dbReference type="PANTHER" id="PTHR11412">
    <property type="entry name" value="MACROGLOBULIN / COMPLEMENT"/>
    <property type="match status" value="1"/>
</dbReference>
<dbReference type="OrthoDB" id="9998011at2759"/>
<dbReference type="Pfam" id="PF07677">
    <property type="entry name" value="A2M_recep"/>
    <property type="match status" value="1"/>
</dbReference>
<dbReference type="InterPro" id="IPR009048">
    <property type="entry name" value="A-macroglobulin_rcpt-bd"/>
</dbReference>
<dbReference type="Proteomes" id="UP000727407">
    <property type="component" value="Unassembled WGS sequence"/>
</dbReference>
<dbReference type="PANTHER" id="PTHR11412:SF160">
    <property type="entry name" value="ALPHA-2-MACROGLOBULIN-LIKE PROTEIN 1"/>
    <property type="match status" value="1"/>
</dbReference>
<name>A0A8J4WU61_CLAMG</name>